<accession>A0A5E4VT33</accession>
<evidence type="ECO:0000313" key="3">
    <source>
        <dbReference type="Proteomes" id="UP000406256"/>
    </source>
</evidence>
<keyword evidence="1" id="KW-1133">Transmembrane helix</keyword>
<dbReference type="AlphaFoldDB" id="A0A5E4VT33"/>
<organism evidence="2 3">
    <name type="scientific">Pandoraea anhela</name>
    <dbReference type="NCBI Taxonomy" id="2508295"/>
    <lineage>
        <taxon>Bacteria</taxon>
        <taxon>Pseudomonadati</taxon>
        <taxon>Pseudomonadota</taxon>
        <taxon>Betaproteobacteria</taxon>
        <taxon>Burkholderiales</taxon>
        <taxon>Burkholderiaceae</taxon>
        <taxon>Pandoraea</taxon>
    </lineage>
</organism>
<feature type="transmembrane region" description="Helical" evidence="1">
    <location>
        <begin position="12"/>
        <end position="33"/>
    </location>
</feature>
<protein>
    <submittedName>
        <fullName evidence="2">Uncharacterized protein</fullName>
    </submittedName>
</protein>
<reference evidence="2 3" key="1">
    <citation type="submission" date="2019-08" db="EMBL/GenBank/DDBJ databases">
        <authorList>
            <person name="Peeters C."/>
        </authorList>
    </citation>
    <scope>NUCLEOTIDE SEQUENCE [LARGE SCALE GENOMIC DNA]</scope>
    <source>
        <strain evidence="2 3">LMG 31108</strain>
    </source>
</reference>
<keyword evidence="1" id="KW-0472">Membrane</keyword>
<evidence type="ECO:0000313" key="2">
    <source>
        <dbReference type="EMBL" id="VVE15153.1"/>
    </source>
</evidence>
<keyword evidence="1" id="KW-0812">Transmembrane</keyword>
<dbReference type="EMBL" id="CABPSB010000009">
    <property type="protein sequence ID" value="VVE15153.1"/>
    <property type="molecule type" value="Genomic_DNA"/>
</dbReference>
<name>A0A5E4VT33_9BURK</name>
<evidence type="ECO:0000256" key="1">
    <source>
        <dbReference type="SAM" id="Phobius"/>
    </source>
</evidence>
<sequence>MSTLIHSLRSRPLSLLMGAAINIGGAATLLAHLR</sequence>
<proteinExistence type="predicted"/>
<gene>
    <name evidence="2" type="ORF">PAN31108_02830</name>
</gene>
<keyword evidence="3" id="KW-1185">Reference proteome</keyword>
<dbReference type="Proteomes" id="UP000406256">
    <property type="component" value="Unassembled WGS sequence"/>
</dbReference>